<dbReference type="GO" id="GO:0006458">
    <property type="term" value="P:'de novo' protein folding"/>
    <property type="evidence" value="ECO:0007669"/>
    <property type="project" value="InterPro"/>
</dbReference>
<feature type="transmembrane region" description="Helical" evidence="11">
    <location>
        <begin position="224"/>
        <end position="241"/>
    </location>
</feature>
<reference evidence="13" key="1">
    <citation type="journal article" date="2020" name="Stud. Mycol.">
        <title>101 Dothideomycetes genomes: a test case for predicting lifestyles and emergence of pathogens.</title>
        <authorList>
            <person name="Haridas S."/>
            <person name="Albert R."/>
            <person name="Binder M."/>
            <person name="Bloem J."/>
            <person name="Labutti K."/>
            <person name="Salamov A."/>
            <person name="Andreopoulos B."/>
            <person name="Baker S."/>
            <person name="Barry K."/>
            <person name="Bills G."/>
            <person name="Bluhm B."/>
            <person name="Cannon C."/>
            <person name="Castanera R."/>
            <person name="Culley D."/>
            <person name="Daum C."/>
            <person name="Ezra D."/>
            <person name="Gonzalez J."/>
            <person name="Henrissat B."/>
            <person name="Kuo A."/>
            <person name="Liang C."/>
            <person name="Lipzen A."/>
            <person name="Lutzoni F."/>
            <person name="Magnuson J."/>
            <person name="Mondo S."/>
            <person name="Nolan M."/>
            <person name="Ohm R."/>
            <person name="Pangilinan J."/>
            <person name="Park H.-J."/>
            <person name="Ramirez L."/>
            <person name="Alfaro M."/>
            <person name="Sun H."/>
            <person name="Tritt A."/>
            <person name="Yoshinaga Y."/>
            <person name="Zwiers L.-H."/>
            <person name="Turgeon B."/>
            <person name="Goodwin S."/>
            <person name="Spatafora J."/>
            <person name="Crous P."/>
            <person name="Grigoriev I."/>
        </authorList>
    </citation>
    <scope>NUCLEOTIDE SEQUENCE</scope>
    <source>
        <strain evidence="13">CBS 480.64</strain>
    </source>
</reference>
<evidence type="ECO:0000256" key="12">
    <source>
        <dbReference type="SAM" id="SignalP"/>
    </source>
</evidence>
<sequence length="249" mass="27893">MGLIHTALAALVVLASAQNTWPYDIIGTWSTKSNKTITGPGFYDPINERLIEPSRTGISYSFTGNGWYEEAHYRAISNPVNPNCPSGIMQWQHGKWYMAPNGSLVLTPIVTDGRQLLSSPCDHKTSVYTRYNQSELFKRYSVYTDPYHNVKRLDLFQFDGSPMNPMYLAYSPPQMLPTSTLHAPTASATKSKRGLDHQELPLTFKAGQQADGQEMVMQINADRLWWIGLTMTGVGGLMYLGPRRLGIQL</sequence>
<proteinExistence type="inferred from homology"/>
<keyword evidence="7 11" id="KW-1133">Transmembrane helix</keyword>
<keyword evidence="14" id="KW-1185">Reference proteome</keyword>
<dbReference type="GO" id="GO:0051082">
    <property type="term" value="F:unfolded protein binding"/>
    <property type="evidence" value="ECO:0007669"/>
    <property type="project" value="TreeGrafter"/>
</dbReference>
<dbReference type="AlphaFoldDB" id="A0A6A7CBM2"/>
<evidence type="ECO:0000256" key="4">
    <source>
        <dbReference type="ARBA" id="ARBA00022692"/>
    </source>
</evidence>
<dbReference type="PANTHER" id="PTHR28090">
    <property type="entry name" value="PROTEIN ROT1"/>
    <property type="match status" value="1"/>
</dbReference>
<comment type="function">
    <text evidence="9 10">Required for normal levels of the cell wall 1,6-beta-glucan. Involved in a protein folding machinery chaperoning proteins acting in various physiological processes including cell wall synthesis and lysis of autophagic bodies.</text>
</comment>
<feature type="signal peptide" evidence="12">
    <location>
        <begin position="1"/>
        <end position="17"/>
    </location>
</feature>
<evidence type="ECO:0000256" key="1">
    <source>
        <dbReference type="ARBA" id="ARBA00004115"/>
    </source>
</evidence>
<comment type="similarity">
    <text evidence="2 10">Belongs to the ROT1 family.</text>
</comment>
<evidence type="ECO:0000256" key="6">
    <source>
        <dbReference type="ARBA" id="ARBA00022824"/>
    </source>
</evidence>
<keyword evidence="5 12" id="KW-0732">Signal</keyword>
<evidence type="ECO:0000256" key="7">
    <source>
        <dbReference type="ARBA" id="ARBA00022989"/>
    </source>
</evidence>
<protein>
    <recommendedName>
        <fullName evidence="3 10">Protein ROT1</fullName>
    </recommendedName>
</protein>
<gene>
    <name evidence="13" type="ORF">K470DRAFT_208774</name>
</gene>
<evidence type="ECO:0000256" key="5">
    <source>
        <dbReference type="ARBA" id="ARBA00022729"/>
    </source>
</evidence>
<evidence type="ECO:0000256" key="8">
    <source>
        <dbReference type="ARBA" id="ARBA00023136"/>
    </source>
</evidence>
<dbReference type="PANTHER" id="PTHR28090:SF1">
    <property type="entry name" value="PROTEIN ROT1"/>
    <property type="match status" value="1"/>
</dbReference>
<dbReference type="GO" id="GO:0005789">
    <property type="term" value="C:endoplasmic reticulum membrane"/>
    <property type="evidence" value="ECO:0007669"/>
    <property type="project" value="UniProtKB-SubCell"/>
</dbReference>
<dbReference type="Proteomes" id="UP000799421">
    <property type="component" value="Unassembled WGS sequence"/>
</dbReference>
<dbReference type="InterPro" id="IPR019623">
    <property type="entry name" value="Rot1"/>
</dbReference>
<comment type="subcellular location">
    <subcellularLocation>
        <location evidence="1">Endoplasmic reticulum membrane</location>
        <topology evidence="1">Single-pass type I membrane protein</topology>
    </subcellularLocation>
</comment>
<keyword evidence="6 10" id="KW-0256">Endoplasmic reticulum</keyword>
<evidence type="ECO:0000256" key="9">
    <source>
        <dbReference type="ARBA" id="ARBA00024969"/>
    </source>
</evidence>
<evidence type="ECO:0000256" key="11">
    <source>
        <dbReference type="SAM" id="Phobius"/>
    </source>
</evidence>
<organism evidence="13 14">
    <name type="scientific">Piedraia hortae CBS 480.64</name>
    <dbReference type="NCBI Taxonomy" id="1314780"/>
    <lineage>
        <taxon>Eukaryota</taxon>
        <taxon>Fungi</taxon>
        <taxon>Dikarya</taxon>
        <taxon>Ascomycota</taxon>
        <taxon>Pezizomycotina</taxon>
        <taxon>Dothideomycetes</taxon>
        <taxon>Dothideomycetidae</taxon>
        <taxon>Capnodiales</taxon>
        <taxon>Piedraiaceae</taxon>
        <taxon>Piedraia</taxon>
    </lineage>
</organism>
<evidence type="ECO:0000256" key="2">
    <source>
        <dbReference type="ARBA" id="ARBA00007149"/>
    </source>
</evidence>
<dbReference type="OrthoDB" id="5327821at2759"/>
<evidence type="ECO:0000313" key="13">
    <source>
        <dbReference type="EMBL" id="KAF2864532.1"/>
    </source>
</evidence>
<feature type="chain" id="PRO_5025617856" description="Protein ROT1" evidence="12">
    <location>
        <begin position="18"/>
        <end position="249"/>
    </location>
</feature>
<name>A0A6A7CBM2_9PEZI</name>
<keyword evidence="4 11" id="KW-0812">Transmembrane</keyword>
<accession>A0A6A7CBM2</accession>
<keyword evidence="8 10" id="KW-0472">Membrane</keyword>
<evidence type="ECO:0000256" key="10">
    <source>
        <dbReference type="PIRNR" id="PIRNR017290"/>
    </source>
</evidence>
<dbReference type="Pfam" id="PF10681">
    <property type="entry name" value="Rot1"/>
    <property type="match status" value="1"/>
</dbReference>
<evidence type="ECO:0000256" key="3">
    <source>
        <dbReference type="ARBA" id="ARBA00017291"/>
    </source>
</evidence>
<dbReference type="PIRSF" id="PIRSF017290">
    <property type="entry name" value="ROT1_prd"/>
    <property type="match status" value="1"/>
</dbReference>
<evidence type="ECO:0000313" key="14">
    <source>
        <dbReference type="Proteomes" id="UP000799421"/>
    </source>
</evidence>
<dbReference type="EMBL" id="MU005957">
    <property type="protein sequence ID" value="KAF2864532.1"/>
    <property type="molecule type" value="Genomic_DNA"/>
</dbReference>